<comment type="caution">
    <text evidence="2">The sequence shown here is derived from an EMBL/GenBank/DDBJ whole genome shotgun (WGS) entry which is preliminary data.</text>
</comment>
<evidence type="ECO:0008006" key="4">
    <source>
        <dbReference type="Google" id="ProtNLM"/>
    </source>
</evidence>
<feature type="compositionally biased region" description="Basic and acidic residues" evidence="1">
    <location>
        <begin position="104"/>
        <end position="125"/>
    </location>
</feature>
<dbReference type="AlphaFoldDB" id="A0AAD4QWW9"/>
<sequence>MARTSRALMSVTFLAESKSKGQKFPDIPFITTPTTVEYLSRPHPIIQPVAAATMSTTVMGFDEQKLRNTSEKFEGTVTRFHKLEFKLPRVFTSAHPERLATKQMDTYRGESESRKEAKTETKMETSTEIGTPATHMSAVLINCTSEPDTYGEEKCRQWKLAGFCRNHAATKYLFCRRQCFCIKSNEIQILNIHSNKFE</sequence>
<reference evidence="2" key="1">
    <citation type="submission" date="2022-01" db="EMBL/GenBank/DDBJ databases">
        <title>Genome Sequence Resource for Two Populations of Ditylenchus destructor, the Migratory Endoparasitic Phytonematode.</title>
        <authorList>
            <person name="Zhang H."/>
            <person name="Lin R."/>
            <person name="Xie B."/>
        </authorList>
    </citation>
    <scope>NUCLEOTIDE SEQUENCE</scope>
    <source>
        <strain evidence="2">BazhouSP</strain>
    </source>
</reference>
<name>A0AAD4QWW9_9BILA</name>
<dbReference type="Proteomes" id="UP001201812">
    <property type="component" value="Unassembled WGS sequence"/>
</dbReference>
<evidence type="ECO:0000313" key="3">
    <source>
        <dbReference type="Proteomes" id="UP001201812"/>
    </source>
</evidence>
<evidence type="ECO:0000313" key="2">
    <source>
        <dbReference type="EMBL" id="KAI1694919.1"/>
    </source>
</evidence>
<keyword evidence="3" id="KW-1185">Reference proteome</keyword>
<feature type="region of interest" description="Disordered" evidence="1">
    <location>
        <begin position="104"/>
        <end position="128"/>
    </location>
</feature>
<accession>A0AAD4QWW9</accession>
<evidence type="ECO:0000256" key="1">
    <source>
        <dbReference type="SAM" id="MobiDB-lite"/>
    </source>
</evidence>
<gene>
    <name evidence="2" type="ORF">DdX_19857</name>
</gene>
<protein>
    <recommendedName>
        <fullName evidence="4">ShKT domain-containing protein</fullName>
    </recommendedName>
</protein>
<organism evidence="2 3">
    <name type="scientific">Ditylenchus destructor</name>
    <dbReference type="NCBI Taxonomy" id="166010"/>
    <lineage>
        <taxon>Eukaryota</taxon>
        <taxon>Metazoa</taxon>
        <taxon>Ecdysozoa</taxon>
        <taxon>Nematoda</taxon>
        <taxon>Chromadorea</taxon>
        <taxon>Rhabditida</taxon>
        <taxon>Tylenchina</taxon>
        <taxon>Tylenchomorpha</taxon>
        <taxon>Sphaerularioidea</taxon>
        <taxon>Anguinidae</taxon>
        <taxon>Anguininae</taxon>
        <taxon>Ditylenchus</taxon>
    </lineage>
</organism>
<proteinExistence type="predicted"/>
<dbReference type="EMBL" id="JAKKPZ010000459">
    <property type="protein sequence ID" value="KAI1694919.1"/>
    <property type="molecule type" value="Genomic_DNA"/>
</dbReference>